<protein>
    <submittedName>
        <fullName evidence="2">Uncharacterized protein</fullName>
    </submittedName>
</protein>
<dbReference type="EMBL" id="JARKIF010000002">
    <property type="protein sequence ID" value="KAJ7647906.1"/>
    <property type="molecule type" value="Genomic_DNA"/>
</dbReference>
<dbReference type="Proteomes" id="UP001221142">
    <property type="component" value="Unassembled WGS sequence"/>
</dbReference>
<feature type="region of interest" description="Disordered" evidence="1">
    <location>
        <begin position="80"/>
        <end position="142"/>
    </location>
</feature>
<accession>A0AAD7CGC1</accession>
<comment type="caution">
    <text evidence="2">The sequence shown here is derived from an EMBL/GenBank/DDBJ whole genome shotgun (WGS) entry which is preliminary data.</text>
</comment>
<evidence type="ECO:0000313" key="3">
    <source>
        <dbReference type="Proteomes" id="UP001221142"/>
    </source>
</evidence>
<dbReference type="AlphaFoldDB" id="A0AAD7CGC1"/>
<feature type="compositionally biased region" description="Low complexity" evidence="1">
    <location>
        <begin position="13"/>
        <end position="30"/>
    </location>
</feature>
<proteinExistence type="predicted"/>
<feature type="compositionally biased region" description="Polar residues" evidence="1">
    <location>
        <begin position="49"/>
        <end position="61"/>
    </location>
</feature>
<gene>
    <name evidence="2" type="ORF">FB45DRAFT_894733</name>
</gene>
<sequence>MAASPAMNRKPSKALSSKSSSAACASTPTSVLKPSLSVPNRLWLPRGQRSLQTMSSDSNLRLTDKNLRRMSSMDRVSFRFKLKLQPPPLPTNTNSGPGGGGGVPLRRLTSTGATHGSSSKYRPPPLDLTSTDLDSEVPCSPCQSTPEWPRKIAEYIPELYEDVDPIRFVGKLYTWDEDPSWLDYTSLPPPPRKHTPNVKYGRLATKPKRGPGICSSCSSERGFSCGSARCEPKVEVSAPVAAPSVDAEMTATSAVSHDETSMKTDILSAI</sequence>
<evidence type="ECO:0000256" key="1">
    <source>
        <dbReference type="SAM" id="MobiDB-lite"/>
    </source>
</evidence>
<organism evidence="2 3">
    <name type="scientific">Roridomyces roridus</name>
    <dbReference type="NCBI Taxonomy" id="1738132"/>
    <lineage>
        <taxon>Eukaryota</taxon>
        <taxon>Fungi</taxon>
        <taxon>Dikarya</taxon>
        <taxon>Basidiomycota</taxon>
        <taxon>Agaricomycotina</taxon>
        <taxon>Agaricomycetes</taxon>
        <taxon>Agaricomycetidae</taxon>
        <taxon>Agaricales</taxon>
        <taxon>Marasmiineae</taxon>
        <taxon>Mycenaceae</taxon>
        <taxon>Roridomyces</taxon>
    </lineage>
</organism>
<reference evidence="2" key="1">
    <citation type="submission" date="2023-03" db="EMBL/GenBank/DDBJ databases">
        <title>Massive genome expansion in bonnet fungi (Mycena s.s.) driven by repeated elements and novel gene families across ecological guilds.</title>
        <authorList>
            <consortium name="Lawrence Berkeley National Laboratory"/>
            <person name="Harder C.B."/>
            <person name="Miyauchi S."/>
            <person name="Viragh M."/>
            <person name="Kuo A."/>
            <person name="Thoen E."/>
            <person name="Andreopoulos B."/>
            <person name="Lu D."/>
            <person name="Skrede I."/>
            <person name="Drula E."/>
            <person name="Henrissat B."/>
            <person name="Morin E."/>
            <person name="Kohler A."/>
            <person name="Barry K."/>
            <person name="LaButti K."/>
            <person name="Morin E."/>
            <person name="Salamov A."/>
            <person name="Lipzen A."/>
            <person name="Mereny Z."/>
            <person name="Hegedus B."/>
            <person name="Baldrian P."/>
            <person name="Stursova M."/>
            <person name="Weitz H."/>
            <person name="Taylor A."/>
            <person name="Grigoriev I.V."/>
            <person name="Nagy L.G."/>
            <person name="Martin F."/>
            <person name="Kauserud H."/>
        </authorList>
    </citation>
    <scope>NUCLEOTIDE SEQUENCE</scope>
    <source>
        <strain evidence="2">9284</strain>
    </source>
</reference>
<feature type="region of interest" description="Disordered" evidence="1">
    <location>
        <begin position="1"/>
        <end position="68"/>
    </location>
</feature>
<evidence type="ECO:0000313" key="2">
    <source>
        <dbReference type="EMBL" id="KAJ7647906.1"/>
    </source>
</evidence>
<keyword evidence="3" id="KW-1185">Reference proteome</keyword>
<feature type="compositionally biased region" description="Polar residues" evidence="1">
    <location>
        <begin position="108"/>
        <end position="120"/>
    </location>
</feature>
<name>A0AAD7CGC1_9AGAR</name>